<evidence type="ECO:0000256" key="7">
    <source>
        <dbReference type="ARBA" id="ARBA00022840"/>
    </source>
</evidence>
<dbReference type="InterPro" id="IPR058031">
    <property type="entry name" value="AAA_lid_NorR"/>
</dbReference>
<dbReference type="PRINTS" id="PR01590">
    <property type="entry name" value="HTHFIS"/>
</dbReference>
<keyword evidence="11" id="KW-0010">Activator</keyword>
<dbReference type="PROSITE" id="PS00675">
    <property type="entry name" value="SIGMA54_INTERACT_1"/>
    <property type="match status" value="1"/>
</dbReference>
<dbReference type="Pfam" id="PF25601">
    <property type="entry name" value="AAA_lid_14"/>
    <property type="match status" value="1"/>
</dbReference>
<dbReference type="PANTHER" id="PTHR32071">
    <property type="entry name" value="TRANSCRIPTIONAL REGULATORY PROTEIN"/>
    <property type="match status" value="1"/>
</dbReference>
<protein>
    <recommendedName>
        <fullName evidence="2">DNA-binding transcriptional regulator NtrC</fullName>
    </recommendedName>
    <alternativeName>
        <fullName evidence="14">Nitrogen regulation protein NR(I)</fullName>
    </alternativeName>
    <alternativeName>
        <fullName evidence="15">Nitrogen regulator I</fullName>
    </alternativeName>
</protein>
<dbReference type="InterPro" id="IPR027417">
    <property type="entry name" value="P-loop_NTPase"/>
</dbReference>
<dbReference type="InterPro" id="IPR009057">
    <property type="entry name" value="Homeodomain-like_sf"/>
</dbReference>
<dbReference type="Gene3D" id="1.10.8.60">
    <property type="match status" value="1"/>
</dbReference>
<keyword evidence="3" id="KW-0963">Cytoplasm</keyword>
<dbReference type="Proteomes" id="UP000438476">
    <property type="component" value="Unassembled WGS sequence"/>
</dbReference>
<evidence type="ECO:0000259" key="19">
    <source>
        <dbReference type="PROSITE" id="PS50110"/>
    </source>
</evidence>
<dbReference type="SMART" id="SM00382">
    <property type="entry name" value="AAA"/>
    <property type="match status" value="1"/>
</dbReference>
<dbReference type="SUPFAM" id="SSF52172">
    <property type="entry name" value="CheY-like"/>
    <property type="match status" value="1"/>
</dbReference>
<dbReference type="PROSITE" id="PS50045">
    <property type="entry name" value="SIGMA54_INTERACT_4"/>
    <property type="match status" value="1"/>
</dbReference>
<dbReference type="SMART" id="SM00448">
    <property type="entry name" value="REC"/>
    <property type="match status" value="1"/>
</dbReference>
<evidence type="ECO:0000256" key="3">
    <source>
        <dbReference type="ARBA" id="ARBA00022490"/>
    </source>
</evidence>
<accession>A0A6I4T289</accession>
<dbReference type="OrthoDB" id="7416568at2"/>
<evidence type="ECO:0000256" key="10">
    <source>
        <dbReference type="ARBA" id="ARBA00023125"/>
    </source>
</evidence>
<dbReference type="InterPro" id="IPR011006">
    <property type="entry name" value="CheY-like_superfamily"/>
</dbReference>
<dbReference type="GO" id="GO:0000160">
    <property type="term" value="P:phosphorelay signal transduction system"/>
    <property type="evidence" value="ECO:0007669"/>
    <property type="project" value="UniProtKB-KW"/>
</dbReference>
<comment type="subcellular location">
    <subcellularLocation>
        <location evidence="1">Cytoplasm</location>
    </subcellularLocation>
</comment>
<dbReference type="GO" id="GO:0005524">
    <property type="term" value="F:ATP binding"/>
    <property type="evidence" value="ECO:0007669"/>
    <property type="project" value="UniProtKB-KW"/>
</dbReference>
<dbReference type="PANTHER" id="PTHR32071:SF95">
    <property type="entry name" value="DNA-BINDING TRANSCRIPTIONAL REGULATOR NTRC"/>
    <property type="match status" value="1"/>
</dbReference>
<feature type="modified residue" description="4-aspartylphosphate" evidence="17">
    <location>
        <position position="60"/>
    </location>
</feature>
<feature type="domain" description="Sigma-54 factor interaction" evidence="18">
    <location>
        <begin position="150"/>
        <end position="379"/>
    </location>
</feature>
<dbReference type="InterPro" id="IPR001789">
    <property type="entry name" value="Sig_transdc_resp-reg_receiver"/>
</dbReference>
<name>A0A6I4T289_9SPHN</name>
<dbReference type="Gene3D" id="3.40.50.2300">
    <property type="match status" value="1"/>
</dbReference>
<comment type="caution">
    <text evidence="20">The sequence shown here is derived from an EMBL/GenBank/DDBJ whole genome shotgun (WGS) entry which is preliminary data.</text>
</comment>
<dbReference type="AlphaFoldDB" id="A0A6I4T289"/>
<dbReference type="RefSeq" id="WP_160735304.1">
    <property type="nucleotide sequence ID" value="NZ_WTYT01000001.1"/>
</dbReference>
<evidence type="ECO:0000313" key="20">
    <source>
        <dbReference type="EMBL" id="MXO64239.1"/>
    </source>
</evidence>
<keyword evidence="13" id="KW-0535">Nitrogen fixation</keyword>
<keyword evidence="6" id="KW-0547">Nucleotide-binding</keyword>
<dbReference type="EMBL" id="WTYT01000001">
    <property type="protein sequence ID" value="MXO64239.1"/>
    <property type="molecule type" value="Genomic_DNA"/>
</dbReference>
<evidence type="ECO:0000313" key="21">
    <source>
        <dbReference type="Proteomes" id="UP000438476"/>
    </source>
</evidence>
<dbReference type="InterPro" id="IPR025662">
    <property type="entry name" value="Sigma_54_int_dom_ATP-bd_1"/>
</dbReference>
<dbReference type="GO" id="GO:0043565">
    <property type="term" value="F:sequence-specific DNA binding"/>
    <property type="evidence" value="ECO:0007669"/>
    <property type="project" value="InterPro"/>
</dbReference>
<keyword evidence="4" id="KW-0678">Repressor</keyword>
<evidence type="ECO:0000256" key="13">
    <source>
        <dbReference type="ARBA" id="ARBA00023231"/>
    </source>
</evidence>
<dbReference type="InterPro" id="IPR002078">
    <property type="entry name" value="Sigma_54_int"/>
</dbReference>
<evidence type="ECO:0000256" key="12">
    <source>
        <dbReference type="ARBA" id="ARBA00023163"/>
    </source>
</evidence>
<evidence type="ECO:0000256" key="14">
    <source>
        <dbReference type="ARBA" id="ARBA00029881"/>
    </source>
</evidence>
<proteinExistence type="predicted"/>
<dbReference type="InterPro" id="IPR003593">
    <property type="entry name" value="AAA+_ATPase"/>
</dbReference>
<evidence type="ECO:0000259" key="18">
    <source>
        <dbReference type="PROSITE" id="PS50045"/>
    </source>
</evidence>
<evidence type="ECO:0000256" key="8">
    <source>
        <dbReference type="ARBA" id="ARBA00023012"/>
    </source>
</evidence>
<comment type="function">
    <text evidence="16">Member of the two-component regulatory system NtrB/NtrC, which controls expression of the nitrogen-regulated (ntr) genes in response to nitrogen limitation. Phosphorylated NtrC binds directly to DNA and stimulates the formation of open promoter-sigma54-RNA polymerase complexes.</text>
</comment>
<evidence type="ECO:0000256" key="17">
    <source>
        <dbReference type="PROSITE-ProRule" id="PRU00169"/>
    </source>
</evidence>
<evidence type="ECO:0000256" key="15">
    <source>
        <dbReference type="ARBA" id="ARBA00031910"/>
    </source>
</evidence>
<evidence type="ECO:0000256" key="16">
    <source>
        <dbReference type="ARBA" id="ARBA00043886"/>
    </source>
</evidence>
<gene>
    <name evidence="20" type="ORF">GRI91_00495</name>
</gene>
<keyword evidence="7" id="KW-0067">ATP-binding</keyword>
<dbReference type="SUPFAM" id="SSF46689">
    <property type="entry name" value="Homeodomain-like"/>
    <property type="match status" value="1"/>
</dbReference>
<dbReference type="Pfam" id="PF00158">
    <property type="entry name" value="Sigma54_activat"/>
    <property type="match status" value="1"/>
</dbReference>
<organism evidence="20 21">
    <name type="scientific">Altericroceibacterium endophyticum</name>
    <dbReference type="NCBI Taxonomy" id="1808508"/>
    <lineage>
        <taxon>Bacteria</taxon>
        <taxon>Pseudomonadati</taxon>
        <taxon>Pseudomonadota</taxon>
        <taxon>Alphaproteobacteria</taxon>
        <taxon>Sphingomonadales</taxon>
        <taxon>Erythrobacteraceae</taxon>
        <taxon>Altericroceibacterium</taxon>
    </lineage>
</organism>
<keyword evidence="10" id="KW-0238">DNA-binding</keyword>
<dbReference type="PROSITE" id="PS50110">
    <property type="entry name" value="RESPONSE_REGULATORY"/>
    <property type="match status" value="1"/>
</dbReference>
<evidence type="ECO:0000256" key="4">
    <source>
        <dbReference type="ARBA" id="ARBA00022491"/>
    </source>
</evidence>
<dbReference type="InterPro" id="IPR002197">
    <property type="entry name" value="HTH_Fis"/>
</dbReference>
<dbReference type="CDD" id="cd00009">
    <property type="entry name" value="AAA"/>
    <property type="match status" value="1"/>
</dbReference>
<keyword evidence="9" id="KW-0805">Transcription regulation</keyword>
<dbReference type="GO" id="GO:0006355">
    <property type="term" value="P:regulation of DNA-templated transcription"/>
    <property type="evidence" value="ECO:0007669"/>
    <property type="project" value="InterPro"/>
</dbReference>
<evidence type="ECO:0000256" key="1">
    <source>
        <dbReference type="ARBA" id="ARBA00004496"/>
    </source>
</evidence>
<keyword evidence="8" id="KW-0902">Two-component regulatory system</keyword>
<dbReference type="Gene3D" id="1.10.10.60">
    <property type="entry name" value="Homeodomain-like"/>
    <property type="match status" value="1"/>
</dbReference>
<keyword evidence="5 17" id="KW-0597">Phosphoprotein</keyword>
<dbReference type="InterPro" id="IPR025944">
    <property type="entry name" value="Sigma_54_int_dom_CS"/>
</dbReference>
<keyword evidence="12" id="KW-0804">Transcription</keyword>
<feature type="domain" description="Response regulatory" evidence="19">
    <location>
        <begin position="8"/>
        <end position="125"/>
    </location>
</feature>
<dbReference type="GO" id="GO:0005737">
    <property type="term" value="C:cytoplasm"/>
    <property type="evidence" value="ECO:0007669"/>
    <property type="project" value="UniProtKB-SubCell"/>
</dbReference>
<dbReference type="Pfam" id="PF00072">
    <property type="entry name" value="Response_reg"/>
    <property type="match status" value="1"/>
</dbReference>
<reference evidence="20 21" key="1">
    <citation type="submission" date="2019-12" db="EMBL/GenBank/DDBJ databases">
        <title>Genomic-based taxomic classification of the family Erythrobacteraceae.</title>
        <authorList>
            <person name="Xu L."/>
        </authorList>
    </citation>
    <scope>NUCLEOTIDE SEQUENCE [LARGE SCALE GENOMIC DNA]</scope>
    <source>
        <strain evidence="20 21">LMG 29518</strain>
    </source>
</reference>
<evidence type="ECO:0000256" key="5">
    <source>
        <dbReference type="ARBA" id="ARBA00022553"/>
    </source>
</evidence>
<evidence type="ECO:0000256" key="6">
    <source>
        <dbReference type="ARBA" id="ARBA00022741"/>
    </source>
</evidence>
<dbReference type="PROSITE" id="PS00688">
    <property type="entry name" value="SIGMA54_INTERACT_3"/>
    <property type="match status" value="1"/>
</dbReference>
<dbReference type="SUPFAM" id="SSF52540">
    <property type="entry name" value="P-loop containing nucleoside triphosphate hydrolases"/>
    <property type="match status" value="1"/>
</dbReference>
<keyword evidence="21" id="KW-1185">Reference proteome</keyword>
<dbReference type="Pfam" id="PF02954">
    <property type="entry name" value="HTH_8"/>
    <property type="match status" value="1"/>
</dbReference>
<evidence type="ECO:0000256" key="9">
    <source>
        <dbReference type="ARBA" id="ARBA00023015"/>
    </source>
</evidence>
<sequence length="473" mass="51097">MPEPQQRTLMLIDDEPGQSRLISALAAREGWRTIIVSNPEEAISALDTRQGKQLSAVILDQWVPGDEAGNLIREMKALRPALPILMLTTSASPMLAVEAMRAGATDYLVKPVAPDRLMQALRNATSLEAPKDELTPLTEKMPVTLDFDAMIGTAPPFRDALAKAAKAARGHGTVLIEGESGTGKEMLVRAMHAASPRAKASFRILNIGAVPANSIESILFGHEKGSFAGAFDRQIGVFEKCDGGTLVLDEIDRLAPDLQEKLAETLISGKVKPLGAQHAFRIDVRTIAASNLPLTDLVASGHFRRELLDAVASSKIVLPPLRQRSGDIAALARHFLTRIGEQPGLNHLSITEGALKLLGAFDWPGNVRQLQAVLFRAAVFCDGDALTAEDFPQLRELLGDQDNDDSPASHDGVGVMLYAEDGNLRSLQEIEADIIRLAIGHYRGRMTEVARRLGIGRSTLYRKLSELGIDSVA</sequence>
<evidence type="ECO:0000256" key="2">
    <source>
        <dbReference type="ARBA" id="ARBA00019059"/>
    </source>
</evidence>
<dbReference type="Gene3D" id="3.40.50.300">
    <property type="entry name" value="P-loop containing nucleotide triphosphate hydrolases"/>
    <property type="match status" value="1"/>
</dbReference>
<evidence type="ECO:0000256" key="11">
    <source>
        <dbReference type="ARBA" id="ARBA00023159"/>
    </source>
</evidence>